<feature type="binding site" evidence="5">
    <location>
        <position position="79"/>
    </location>
    <ligand>
        <name>a divalent metal cation</name>
        <dbReference type="ChEBI" id="CHEBI:60240"/>
        <label>1</label>
    </ligand>
</feature>
<sequence length="282" mass="30936">MSFYLYLCILKYIFSVKIKEVLCALEQFAPLPLQEDYDNAGLQIGLTDAEVSGALLCLDVTEAVVDEAIALGFNLIVSHHPLIFHRLAHITGDDYVQRVVSKAIKSDIAIISMHTNMDAAEGGVNFRIARKMGLDDVAFFGHRQTAAAPGGQQVNGGEGVVGTLAEPQAADDFIINLKRTFGVECVQANQLLRRQIKRVALCGGAGSFLLDKAIAEGADAFVTGEMHYHEFFGHEQQIQICVIGHYQSELFTAEIFKEIIEEKCPGVKTQFTTVNTNPILYL</sequence>
<dbReference type="InterPro" id="IPR036069">
    <property type="entry name" value="DUF34/NIF3_sf"/>
</dbReference>
<dbReference type="Pfam" id="PF01784">
    <property type="entry name" value="DUF34_NIF3"/>
    <property type="match status" value="1"/>
</dbReference>
<dbReference type="SUPFAM" id="SSF102705">
    <property type="entry name" value="NIF3 (NGG1p interacting factor 3)-like"/>
    <property type="match status" value="1"/>
</dbReference>
<comment type="caution">
    <text evidence="6">The sequence shown here is derived from an EMBL/GenBank/DDBJ whole genome shotgun (WGS) entry which is preliminary data.</text>
</comment>
<dbReference type="GO" id="GO:0046872">
    <property type="term" value="F:metal ion binding"/>
    <property type="evidence" value="ECO:0007669"/>
    <property type="project" value="UniProtKB-KW"/>
</dbReference>
<accession>A0A9R1CXX5</accession>
<evidence type="ECO:0000313" key="7">
    <source>
        <dbReference type="Proteomes" id="UP000825483"/>
    </source>
</evidence>
<evidence type="ECO:0000256" key="4">
    <source>
        <dbReference type="ARBA" id="ARBA00022723"/>
    </source>
</evidence>
<dbReference type="Gene3D" id="3.40.1390.30">
    <property type="entry name" value="NIF3 (NGG1p interacting factor 3)-like"/>
    <property type="match status" value="2"/>
</dbReference>
<dbReference type="NCBIfam" id="TIGR00486">
    <property type="entry name" value="YbgI_SA1388"/>
    <property type="match status" value="1"/>
</dbReference>
<dbReference type="AlphaFoldDB" id="A0A9R1CXX5"/>
<evidence type="ECO:0000256" key="3">
    <source>
        <dbReference type="ARBA" id="ARBA00022112"/>
    </source>
</evidence>
<feature type="binding site" evidence="5">
    <location>
        <position position="249"/>
    </location>
    <ligand>
        <name>a divalent metal cation</name>
        <dbReference type="ChEBI" id="CHEBI:60240"/>
        <label>1</label>
    </ligand>
</feature>
<reference evidence="6" key="1">
    <citation type="journal article" date="2022" name="Int. J. Syst. Evol. Microbiol.">
        <title>Prevotella lacticifex sp. nov., isolated from the rumen of cows.</title>
        <authorList>
            <person name="Shinkai T."/>
            <person name="Ikeyama N."/>
            <person name="Kumagai M."/>
            <person name="Ohmori H."/>
            <person name="Sakamoto M."/>
            <person name="Ohkuma M."/>
            <person name="Mitsumori M."/>
        </authorList>
    </citation>
    <scope>NUCLEOTIDE SEQUENCE</scope>
    <source>
        <strain evidence="6">R5076</strain>
    </source>
</reference>
<evidence type="ECO:0000256" key="2">
    <source>
        <dbReference type="ARBA" id="ARBA00011643"/>
    </source>
</evidence>
<protein>
    <recommendedName>
        <fullName evidence="3">GTP cyclohydrolase 1 type 2 homolog</fullName>
    </recommendedName>
</protein>
<dbReference type="FunFam" id="3.40.1390.30:FF:000001">
    <property type="entry name" value="GTP cyclohydrolase 1 type 2"/>
    <property type="match status" value="1"/>
</dbReference>
<proteinExistence type="inferred from homology"/>
<evidence type="ECO:0000256" key="5">
    <source>
        <dbReference type="PIRSR" id="PIRSR602678-1"/>
    </source>
</evidence>
<dbReference type="GO" id="GO:0005737">
    <property type="term" value="C:cytoplasm"/>
    <property type="evidence" value="ECO:0007669"/>
    <property type="project" value="TreeGrafter"/>
</dbReference>
<comment type="similarity">
    <text evidence="1">Belongs to the GTP cyclohydrolase I type 2/NIF3 family.</text>
</comment>
<name>A0A9R1CXX5_9BACT</name>
<dbReference type="InterPro" id="IPR002678">
    <property type="entry name" value="DUF34/NIF3"/>
</dbReference>
<evidence type="ECO:0000256" key="1">
    <source>
        <dbReference type="ARBA" id="ARBA00006964"/>
    </source>
</evidence>
<keyword evidence="7" id="KW-1185">Reference proteome</keyword>
<dbReference type="EMBL" id="BPUB01000001">
    <property type="protein sequence ID" value="GJG58515.1"/>
    <property type="molecule type" value="Genomic_DNA"/>
</dbReference>
<feature type="binding site" evidence="5">
    <location>
        <position position="80"/>
    </location>
    <ligand>
        <name>a divalent metal cation</name>
        <dbReference type="ChEBI" id="CHEBI:60240"/>
        <label>1</label>
    </ligand>
</feature>
<feature type="binding site" evidence="5">
    <location>
        <position position="245"/>
    </location>
    <ligand>
        <name>a divalent metal cation</name>
        <dbReference type="ChEBI" id="CHEBI:60240"/>
        <label>1</label>
    </ligand>
</feature>
<evidence type="ECO:0000313" key="6">
    <source>
        <dbReference type="EMBL" id="GJG58515.1"/>
    </source>
</evidence>
<dbReference type="PANTHER" id="PTHR13799">
    <property type="entry name" value="NGG1 INTERACTING FACTOR 3"/>
    <property type="match status" value="1"/>
</dbReference>
<feature type="binding site" evidence="5">
    <location>
        <position position="118"/>
    </location>
    <ligand>
        <name>a divalent metal cation</name>
        <dbReference type="ChEBI" id="CHEBI:60240"/>
        <label>1</label>
    </ligand>
</feature>
<dbReference type="Proteomes" id="UP000825483">
    <property type="component" value="Unassembled WGS sequence"/>
</dbReference>
<dbReference type="PANTHER" id="PTHR13799:SF14">
    <property type="entry name" value="GTP CYCLOHYDROLASE 1 TYPE 2 HOMOLOG"/>
    <property type="match status" value="1"/>
</dbReference>
<organism evidence="6 7">
    <name type="scientific">Prevotella lacticifex</name>
    <dbReference type="NCBI Taxonomy" id="2854755"/>
    <lineage>
        <taxon>Bacteria</taxon>
        <taxon>Pseudomonadati</taxon>
        <taxon>Bacteroidota</taxon>
        <taxon>Bacteroidia</taxon>
        <taxon>Bacteroidales</taxon>
        <taxon>Prevotellaceae</taxon>
        <taxon>Prevotella</taxon>
    </lineage>
</organism>
<keyword evidence="4 5" id="KW-0479">Metal-binding</keyword>
<comment type="subunit">
    <text evidence="2">Homohexamer.</text>
</comment>
<gene>
    <name evidence="6" type="ORF">PRLR5076_13660</name>
</gene>